<gene>
    <name evidence="2" type="ORF">C8D95_103153</name>
</gene>
<evidence type="ECO:0000256" key="1">
    <source>
        <dbReference type="SAM" id="MobiDB-lite"/>
    </source>
</evidence>
<dbReference type="InterPro" id="IPR021497">
    <property type="entry name" value="GTA_holin_3TM"/>
</dbReference>
<dbReference type="AlphaFoldDB" id="A0A316G7I2"/>
<dbReference type="Pfam" id="PF11351">
    <property type="entry name" value="GTA_holin_3TM"/>
    <property type="match status" value="1"/>
</dbReference>
<dbReference type="OrthoDB" id="7355053at2"/>
<evidence type="ECO:0000313" key="3">
    <source>
        <dbReference type="Proteomes" id="UP000245390"/>
    </source>
</evidence>
<dbReference type="RefSeq" id="WP_109758681.1">
    <property type="nucleotide sequence ID" value="NZ_CP034588.1"/>
</dbReference>
<feature type="region of interest" description="Disordered" evidence="1">
    <location>
        <begin position="160"/>
        <end position="181"/>
    </location>
</feature>
<sequence length="181" mass="19708">MGLIGDLFGVVLGGGRNAVRETVEVFRPNAEAQAVRDAAQETAALAQFASEFALPRQGWFDRLMDGLNRLPRPMMALGTLALLVSAMFDPMWFAARMQGIALVPEPLWWLMGAIVSYYFGARHQSKSQDFQRGLALTLAAAPQVVRNVRALEALAAGYGGRDEAEDTPNAALDEWRAGGER</sequence>
<dbReference type="EMBL" id="QGGV01000003">
    <property type="protein sequence ID" value="PWK56919.1"/>
    <property type="molecule type" value="Genomic_DNA"/>
</dbReference>
<protein>
    <submittedName>
        <fullName evidence="2">Holin (3TMs family)</fullName>
    </submittedName>
</protein>
<comment type="caution">
    <text evidence="2">The sequence shown here is derived from an EMBL/GenBank/DDBJ whole genome shotgun (WGS) entry which is preliminary data.</text>
</comment>
<dbReference type="Proteomes" id="UP000245390">
    <property type="component" value="Unassembled WGS sequence"/>
</dbReference>
<name>A0A316G7I2_9RHOB</name>
<accession>A0A316G7I2</accession>
<proteinExistence type="predicted"/>
<reference evidence="2 3" key="1">
    <citation type="submission" date="2018-05" db="EMBL/GenBank/DDBJ databases">
        <title>Genomic Encyclopedia of Type Strains, Phase IV (KMG-IV): sequencing the most valuable type-strain genomes for metagenomic binning, comparative biology and taxonomic classification.</title>
        <authorList>
            <person name="Goeker M."/>
        </authorList>
    </citation>
    <scope>NUCLEOTIDE SEQUENCE [LARGE SCALE GENOMIC DNA]</scope>
    <source>
        <strain evidence="2 3">DSM 103371</strain>
    </source>
</reference>
<keyword evidence="3" id="KW-1185">Reference proteome</keyword>
<organism evidence="2 3">
    <name type="scientific">Silicimonas algicola</name>
    <dbReference type="NCBI Taxonomy" id="1826607"/>
    <lineage>
        <taxon>Bacteria</taxon>
        <taxon>Pseudomonadati</taxon>
        <taxon>Pseudomonadota</taxon>
        <taxon>Alphaproteobacteria</taxon>
        <taxon>Rhodobacterales</taxon>
        <taxon>Paracoccaceae</taxon>
    </lineage>
</organism>
<dbReference type="KEGG" id="salo:EF888_09005"/>
<evidence type="ECO:0000313" key="2">
    <source>
        <dbReference type="EMBL" id="PWK56919.1"/>
    </source>
</evidence>